<dbReference type="InterPro" id="IPR002885">
    <property type="entry name" value="PPR_rpt"/>
</dbReference>
<evidence type="ECO:0000256" key="3">
    <source>
        <dbReference type="PROSITE-ProRule" id="PRU00708"/>
    </source>
</evidence>
<dbReference type="PANTHER" id="PTHR45717:SF46">
    <property type="entry name" value="PENTATRICOPEPTIDE REPEAT-CONTAINING PROTEIN"/>
    <property type="match status" value="1"/>
</dbReference>
<dbReference type="InterPro" id="IPR011990">
    <property type="entry name" value="TPR-like_helical_dom_sf"/>
</dbReference>
<sequence length="470" mass="55043">MIQPVTTKEGNNEIPLIKSDMKTEVMACDGEDAPLASISDEKTDNMRKKKKWWKKRSMEAQNRLKGTKTVYPVKINVDGSLKKSKWILNNCLLMTVSKKNYLITQRMVSETVVDLVLKEKGKEEDLVASIEKLSQKRRKSAKKKKKARWRFRNWVFVIPGDEAHQQVDVKHEKDNMEVYVNMVQYHEWCYQLFYTLHVLNKRFGLIFTKKKKGKTKLEYTWVEINPELVLTKCLRRHRKVRGICEKLRDSKQISTSPRFFEEVEKFLEKVLENIRNESMYTVLIKKYAESGKKDIDRAEAVFKKMRELCLLLKPSPFSSMTSLYISVGNKVKVDEILREMKENNVKDLNDPMELMSLYAEAGDSKDVYRIWNLYKKTREQDNDGFLTLNFDDINGAAVMYYMNTSGIVMNKTLRNIKFGNKSVTLSLEEWGKIGRNQVKPSELRDLIKNLQDSTQLPKALEPFHGYVIKK</sequence>
<keyword evidence="6" id="KW-1185">Reference proteome</keyword>
<evidence type="ECO:0000256" key="1">
    <source>
        <dbReference type="ARBA" id="ARBA00007626"/>
    </source>
</evidence>
<dbReference type="EMBL" id="QGKY02002305">
    <property type="protein sequence ID" value="KAF2532292.1"/>
    <property type="molecule type" value="Genomic_DNA"/>
</dbReference>
<evidence type="ECO:0000256" key="2">
    <source>
        <dbReference type="ARBA" id="ARBA00022737"/>
    </source>
</evidence>
<comment type="similarity">
    <text evidence="1">Belongs to the PPR family. P subfamily.</text>
</comment>
<comment type="caution">
    <text evidence="4">The sequence shown here is derived from an EMBL/GenBank/DDBJ whole genome shotgun (WGS) entry which is preliminary data.</text>
</comment>
<reference evidence="5" key="2">
    <citation type="submission" date="2019-12" db="EMBL/GenBank/DDBJ databases">
        <authorList>
            <person name="Studholme D.J."/>
            <person name="Sarris P."/>
        </authorList>
    </citation>
    <scope>NUCLEOTIDE SEQUENCE</scope>
    <source>
        <strain evidence="5">PFS-1207/04</strain>
        <tissue evidence="5">Leaf</tissue>
    </source>
</reference>
<accession>A0A3N6QGT3</accession>
<evidence type="ECO:0000313" key="6">
    <source>
        <dbReference type="Proteomes" id="UP000266723"/>
    </source>
</evidence>
<reference evidence="4" key="1">
    <citation type="submission" date="2019-12" db="EMBL/GenBank/DDBJ databases">
        <title>Genome sequencing and annotation of Brassica cretica.</title>
        <authorList>
            <person name="Studholme D.J."/>
            <person name="Sarris P.F."/>
        </authorList>
    </citation>
    <scope>NUCLEOTIDE SEQUENCE</scope>
    <source>
        <strain evidence="4">PFS-102/07</strain>
        <tissue evidence="4">Leaf</tissue>
    </source>
</reference>
<keyword evidence="2" id="KW-0677">Repeat</keyword>
<dbReference type="GO" id="GO:0005739">
    <property type="term" value="C:mitochondrion"/>
    <property type="evidence" value="ECO:0007669"/>
    <property type="project" value="TreeGrafter"/>
</dbReference>
<dbReference type="PANTHER" id="PTHR45717">
    <property type="entry name" value="OS12G0527900 PROTEIN"/>
    <property type="match status" value="1"/>
</dbReference>
<dbReference type="Gene3D" id="1.25.40.10">
    <property type="entry name" value="Tetratricopeptide repeat domain"/>
    <property type="match status" value="1"/>
</dbReference>
<dbReference type="PROSITE" id="PS51375">
    <property type="entry name" value="PPR"/>
    <property type="match status" value="1"/>
</dbReference>
<evidence type="ECO:0000313" key="4">
    <source>
        <dbReference type="EMBL" id="KAF2532292.1"/>
    </source>
</evidence>
<reference evidence="5 6" key="3">
    <citation type="journal article" date="2020" name="BMC Genomics">
        <title>Intraspecific diversification of the crop wild relative Brassica cretica Lam. using demographic model selection.</title>
        <authorList>
            <person name="Kioukis A."/>
            <person name="Michalopoulou V.A."/>
            <person name="Briers L."/>
            <person name="Pirintsos S."/>
            <person name="Studholme D.J."/>
            <person name="Pavlidis P."/>
            <person name="Sarris P.F."/>
        </authorList>
    </citation>
    <scope>NUCLEOTIDE SEQUENCE [LARGE SCALE GENOMIC DNA]</scope>
    <source>
        <strain evidence="6">cv. PFS-1207/04</strain>
        <strain evidence="5">PFS-1207/04</strain>
    </source>
</reference>
<evidence type="ECO:0008006" key="7">
    <source>
        <dbReference type="Google" id="ProtNLM"/>
    </source>
</evidence>
<evidence type="ECO:0000313" key="5">
    <source>
        <dbReference type="EMBL" id="KAF3595033.1"/>
    </source>
</evidence>
<dbReference type="OrthoDB" id="10345643at2759"/>
<dbReference type="EMBL" id="QGKV02000299">
    <property type="protein sequence ID" value="KAF3595033.1"/>
    <property type="molecule type" value="Genomic_DNA"/>
</dbReference>
<protein>
    <recommendedName>
        <fullName evidence="7">Pentacotripeptide-repeat region of PRORP domain-containing protein</fullName>
    </recommendedName>
</protein>
<gene>
    <name evidence="5" type="ORF">DY000_02020736</name>
    <name evidence="4" type="ORF">F2Q70_00029307</name>
</gene>
<feature type="repeat" description="PPR" evidence="3">
    <location>
        <begin position="276"/>
        <end position="312"/>
    </location>
</feature>
<dbReference type="GO" id="GO:0003729">
    <property type="term" value="F:mRNA binding"/>
    <property type="evidence" value="ECO:0007669"/>
    <property type="project" value="UniProtKB-ARBA"/>
</dbReference>
<organism evidence="4">
    <name type="scientific">Brassica cretica</name>
    <name type="common">Mustard</name>
    <dbReference type="NCBI Taxonomy" id="69181"/>
    <lineage>
        <taxon>Eukaryota</taxon>
        <taxon>Viridiplantae</taxon>
        <taxon>Streptophyta</taxon>
        <taxon>Embryophyta</taxon>
        <taxon>Tracheophyta</taxon>
        <taxon>Spermatophyta</taxon>
        <taxon>Magnoliopsida</taxon>
        <taxon>eudicotyledons</taxon>
        <taxon>Gunneridae</taxon>
        <taxon>Pentapetalae</taxon>
        <taxon>rosids</taxon>
        <taxon>malvids</taxon>
        <taxon>Brassicales</taxon>
        <taxon>Brassicaceae</taxon>
        <taxon>Brassiceae</taxon>
        <taxon>Brassica</taxon>
    </lineage>
</organism>
<dbReference type="Proteomes" id="UP000266723">
    <property type="component" value="Unassembled WGS sequence"/>
</dbReference>
<name>A0A3N6QGT3_BRACR</name>
<proteinExistence type="inferred from homology"/>
<dbReference type="AlphaFoldDB" id="A0A3N6QGT3"/>